<feature type="transmembrane region" description="Helical" evidence="1">
    <location>
        <begin position="23"/>
        <end position="41"/>
    </location>
</feature>
<keyword evidence="1" id="KW-0812">Transmembrane</keyword>
<feature type="transmembrane region" description="Helical" evidence="1">
    <location>
        <begin position="126"/>
        <end position="146"/>
    </location>
</feature>
<gene>
    <name evidence="2" type="ORF">GALL_428450</name>
</gene>
<feature type="transmembrane region" description="Helical" evidence="1">
    <location>
        <begin position="256"/>
        <end position="274"/>
    </location>
</feature>
<dbReference type="SUPFAM" id="SSF103473">
    <property type="entry name" value="MFS general substrate transporter"/>
    <property type="match status" value="1"/>
</dbReference>
<sequence length="286" mass="30738">MALISRFGEGEERVRIRAFQRSVANLGMSVGMGIAAIALAMDTRTAYLAMVLGNAASYFVAALFVMQFPPMPPVALPSGSQRPSGLVALRDRHFLVATVLGGFMSMQFAIQNIGVPLWIVQHTNAPRWWVAVVFLINTVSVVLLQVRFTKVTGDLTFSSKVFRRSGLFIGLACVLYSFAKGASPVLACAILVIAAMTDVVGELLGSAAGWSISFGMAVEGMQGQYQGVYSLSFGIANIFGPLIVTSTALAMGRPGWWILGAMFVATGLAYPPLIRSHLKQRERILD</sequence>
<dbReference type="Gene3D" id="1.20.1250.20">
    <property type="entry name" value="MFS general substrate transporter like domains"/>
    <property type="match status" value="1"/>
</dbReference>
<name>A0A1J5Q6I3_9ZZZZ</name>
<proteinExistence type="predicted"/>
<comment type="caution">
    <text evidence="2">The sequence shown here is derived from an EMBL/GenBank/DDBJ whole genome shotgun (WGS) entry which is preliminary data.</text>
</comment>
<evidence type="ECO:0000313" key="2">
    <source>
        <dbReference type="EMBL" id="OIQ75484.1"/>
    </source>
</evidence>
<dbReference type="AlphaFoldDB" id="A0A1J5Q6I3"/>
<organism evidence="2">
    <name type="scientific">mine drainage metagenome</name>
    <dbReference type="NCBI Taxonomy" id="410659"/>
    <lineage>
        <taxon>unclassified sequences</taxon>
        <taxon>metagenomes</taxon>
        <taxon>ecological metagenomes</taxon>
    </lineage>
</organism>
<dbReference type="EMBL" id="MLJW01002150">
    <property type="protein sequence ID" value="OIQ75484.1"/>
    <property type="molecule type" value="Genomic_DNA"/>
</dbReference>
<evidence type="ECO:0008006" key="3">
    <source>
        <dbReference type="Google" id="ProtNLM"/>
    </source>
</evidence>
<protein>
    <recommendedName>
        <fullName evidence="3">Major facilitator superfamily MFS_1</fullName>
    </recommendedName>
</protein>
<feature type="transmembrane region" description="Helical" evidence="1">
    <location>
        <begin position="167"/>
        <end position="197"/>
    </location>
</feature>
<accession>A0A1J5Q6I3</accession>
<feature type="transmembrane region" description="Helical" evidence="1">
    <location>
        <begin position="228"/>
        <end position="250"/>
    </location>
</feature>
<evidence type="ECO:0000256" key="1">
    <source>
        <dbReference type="SAM" id="Phobius"/>
    </source>
</evidence>
<keyword evidence="1" id="KW-0472">Membrane</keyword>
<keyword evidence="1" id="KW-1133">Transmembrane helix</keyword>
<feature type="transmembrane region" description="Helical" evidence="1">
    <location>
        <begin position="94"/>
        <end position="120"/>
    </location>
</feature>
<dbReference type="InterPro" id="IPR036259">
    <property type="entry name" value="MFS_trans_sf"/>
</dbReference>
<reference evidence="2" key="1">
    <citation type="submission" date="2016-10" db="EMBL/GenBank/DDBJ databases">
        <title>Sequence of Gallionella enrichment culture.</title>
        <authorList>
            <person name="Poehlein A."/>
            <person name="Muehling M."/>
            <person name="Daniel R."/>
        </authorList>
    </citation>
    <scope>NUCLEOTIDE SEQUENCE</scope>
</reference>
<feature type="transmembrane region" description="Helical" evidence="1">
    <location>
        <begin position="203"/>
        <end position="221"/>
    </location>
</feature>